<keyword evidence="2" id="KW-1185">Reference proteome</keyword>
<evidence type="ECO:0000313" key="2">
    <source>
        <dbReference type="Proteomes" id="UP000612680"/>
    </source>
</evidence>
<sequence length="92" mass="10512">MQTSSEAVLGHVLKAIEEAKAQEKAYLLFTYSSQNVSSPAIQTCITQLRALNIYVSFFWNSEHVADQRFPSLYLCWTEEARDQAIARGYNFD</sequence>
<proteinExistence type="predicted"/>
<organism evidence="1 2">
    <name type="scientific">Dyadobacter sandarakinus</name>
    <dbReference type="NCBI Taxonomy" id="2747268"/>
    <lineage>
        <taxon>Bacteria</taxon>
        <taxon>Pseudomonadati</taxon>
        <taxon>Bacteroidota</taxon>
        <taxon>Cytophagia</taxon>
        <taxon>Cytophagales</taxon>
        <taxon>Spirosomataceae</taxon>
        <taxon>Dyadobacter</taxon>
    </lineage>
</organism>
<protein>
    <submittedName>
        <fullName evidence="1">Uncharacterized protein</fullName>
    </submittedName>
</protein>
<evidence type="ECO:0000313" key="1">
    <source>
        <dbReference type="EMBL" id="QRR00122.1"/>
    </source>
</evidence>
<dbReference type="EMBL" id="CP056775">
    <property type="protein sequence ID" value="QRR00122.1"/>
    <property type="molecule type" value="Genomic_DNA"/>
</dbReference>
<reference evidence="1 2" key="1">
    <citation type="submission" date="2020-06" db="EMBL/GenBank/DDBJ databases">
        <title>Dyadobacter sandarakinus sp. nov., isolated from the soil of the Arctic Yellow River Station.</title>
        <authorList>
            <person name="Zhang Y."/>
            <person name="Peng F."/>
        </authorList>
    </citation>
    <scope>NUCLEOTIDE SEQUENCE [LARGE SCALE GENOMIC DNA]</scope>
    <source>
        <strain evidence="1 2">Q3-56</strain>
    </source>
</reference>
<dbReference type="RefSeq" id="WP_204660882.1">
    <property type="nucleotide sequence ID" value="NZ_CP056775.1"/>
</dbReference>
<name>A0ABX7I218_9BACT</name>
<accession>A0ABX7I218</accession>
<gene>
    <name evidence="1" type="ORF">HWI92_03955</name>
</gene>
<dbReference type="Proteomes" id="UP000612680">
    <property type="component" value="Chromosome"/>
</dbReference>